<accession>A0A7S9L0H8</accession>
<gene>
    <name evidence="3" type="ORF">IZT61_02995</name>
</gene>
<feature type="domain" description="Beta-lactamase-related" evidence="2">
    <location>
        <begin position="30"/>
        <end position="355"/>
    </location>
</feature>
<dbReference type="PANTHER" id="PTHR46825:SF9">
    <property type="entry name" value="BETA-LACTAMASE-RELATED DOMAIN-CONTAINING PROTEIN"/>
    <property type="match status" value="1"/>
</dbReference>
<dbReference type="AlphaFoldDB" id="A0A7S9L0H8"/>
<evidence type="ECO:0000259" key="2">
    <source>
        <dbReference type="Pfam" id="PF00144"/>
    </source>
</evidence>
<dbReference type="SUPFAM" id="SSF56601">
    <property type="entry name" value="beta-lactamase/transpeptidase-like"/>
    <property type="match status" value="1"/>
</dbReference>
<organism evidence="3 4">
    <name type="scientific">Pedobacter endophyticus</name>
    <dbReference type="NCBI Taxonomy" id="2789740"/>
    <lineage>
        <taxon>Bacteria</taxon>
        <taxon>Pseudomonadati</taxon>
        <taxon>Bacteroidota</taxon>
        <taxon>Sphingobacteriia</taxon>
        <taxon>Sphingobacteriales</taxon>
        <taxon>Sphingobacteriaceae</taxon>
        <taxon>Pedobacter</taxon>
    </lineage>
</organism>
<dbReference type="Pfam" id="PF00144">
    <property type="entry name" value="Beta-lactamase"/>
    <property type="match status" value="1"/>
</dbReference>
<dbReference type="EMBL" id="CP064939">
    <property type="protein sequence ID" value="QPH40262.1"/>
    <property type="molecule type" value="Genomic_DNA"/>
</dbReference>
<dbReference type="KEGG" id="pex:IZT61_02995"/>
<name>A0A7S9L0H8_9SPHI</name>
<dbReference type="InterPro" id="IPR050491">
    <property type="entry name" value="AmpC-like"/>
</dbReference>
<sequence length="384" mass="42807">MKLKLSRAVLVAFSFIFLNLASFAQETTVEQEFEKVMQKYSAVGASVAVVKNGKIIYTHSFGVKNLEDKTPLSDSDIFRIASISKSFSATSIMQLVEQGKLHLDDDFGDLVGFKIRNPKFPDEKITLKMALSHTSSLNDSQGYLNLDIINPEKNPNWAKCYNDYKPGTKFDYCNLNFNLIGTIIEKTSGERFDNYVKKHVLNPLGLYAGYCVDSLDSNRFVNLYEYHPDNKSFTLAAAAYAPRRAEIKNYVMGYSTPIFSPTGGMKISATDLAKYMIMHMNYGTSNGVKIISKKSAKQMQTALTDDEGYGLAIRSADDLIPNVQLKGHSGSAYGLYSTMFFSPKDKFGFVTITNGINATYTGDFPDFSRAAINCLYNAFIKKKP</sequence>
<protein>
    <submittedName>
        <fullName evidence="3">Beta-lactamase family protein</fullName>
    </submittedName>
</protein>
<dbReference type="RefSeq" id="WP_196099718.1">
    <property type="nucleotide sequence ID" value="NZ_CP064939.1"/>
</dbReference>
<dbReference type="PANTHER" id="PTHR46825">
    <property type="entry name" value="D-ALANYL-D-ALANINE-CARBOXYPEPTIDASE/ENDOPEPTIDASE AMPH"/>
    <property type="match status" value="1"/>
</dbReference>
<feature type="signal peptide" evidence="1">
    <location>
        <begin position="1"/>
        <end position="24"/>
    </location>
</feature>
<dbReference type="InterPro" id="IPR001466">
    <property type="entry name" value="Beta-lactam-related"/>
</dbReference>
<reference evidence="3 4" key="1">
    <citation type="submission" date="2020-11" db="EMBL/GenBank/DDBJ databases">
        <title>Pedobacter endophytica, an endophytic bacteria isolated form Carex pumila.</title>
        <authorList>
            <person name="Peng Y."/>
            <person name="Jiang L."/>
            <person name="Lee J."/>
        </authorList>
    </citation>
    <scope>NUCLEOTIDE SEQUENCE [LARGE SCALE GENOMIC DNA]</scope>
    <source>
        <strain evidence="3 4">JBR3-12</strain>
    </source>
</reference>
<feature type="chain" id="PRO_5032663593" evidence="1">
    <location>
        <begin position="25"/>
        <end position="384"/>
    </location>
</feature>
<dbReference type="Proteomes" id="UP000594759">
    <property type="component" value="Chromosome"/>
</dbReference>
<dbReference type="Gene3D" id="3.40.710.10">
    <property type="entry name" value="DD-peptidase/beta-lactamase superfamily"/>
    <property type="match status" value="1"/>
</dbReference>
<proteinExistence type="predicted"/>
<keyword evidence="4" id="KW-1185">Reference proteome</keyword>
<dbReference type="InterPro" id="IPR012338">
    <property type="entry name" value="Beta-lactam/transpept-like"/>
</dbReference>
<evidence type="ECO:0000313" key="3">
    <source>
        <dbReference type="EMBL" id="QPH40262.1"/>
    </source>
</evidence>
<evidence type="ECO:0000256" key="1">
    <source>
        <dbReference type="SAM" id="SignalP"/>
    </source>
</evidence>
<evidence type="ECO:0000313" key="4">
    <source>
        <dbReference type="Proteomes" id="UP000594759"/>
    </source>
</evidence>
<keyword evidence="1" id="KW-0732">Signal</keyword>